<dbReference type="InterPro" id="IPR020846">
    <property type="entry name" value="MFS_dom"/>
</dbReference>
<reference evidence="11 12" key="3">
    <citation type="journal article" date="2008" name="BMC Genomics">
        <title>The genome of the versatile nitrogen fixer Azorhizobium caulinodans ORS571.</title>
        <authorList>
            <person name="Lee KB."/>
            <person name="Backer P.D."/>
            <person name="Aono T."/>
            <person name="Liu CT."/>
            <person name="Suzuki S."/>
            <person name="Suzuki T."/>
            <person name="Kaneko T."/>
            <person name="Yamada M."/>
            <person name="Tabata S."/>
            <person name="Kupfer D.M."/>
            <person name="Najar F.Z."/>
            <person name="Wiley G.B."/>
            <person name="Roe B."/>
            <person name="Binnewies T.T."/>
            <person name="Ussery D.W."/>
            <person name="D'Haeze W."/>
            <person name="Herder J.D."/>
            <person name="Gevers D."/>
            <person name="Vereecke D."/>
            <person name="Holsters M."/>
            <person name="Oyaizu H."/>
        </authorList>
    </citation>
    <scope>NUCLEOTIDE SEQUENCE [LARGE SCALE GENOMIC DNA]</scope>
    <source>
        <strain evidence="12">ATCC 43989 / DSM 5975 / JCM 20966 / LMG 6465 / NBRC 14845 / NCIMB 13405 / ORS 571</strain>
    </source>
</reference>
<evidence type="ECO:0000256" key="5">
    <source>
        <dbReference type="ARBA" id="ARBA00022692"/>
    </source>
</evidence>
<evidence type="ECO:0000256" key="9">
    <source>
        <dbReference type="SAM" id="Phobius"/>
    </source>
</evidence>
<feature type="transmembrane region" description="Helical" evidence="9">
    <location>
        <begin position="393"/>
        <end position="413"/>
    </location>
</feature>
<comment type="similarity">
    <text evidence="2">Belongs to the major facilitator superfamily. Metabolite:H+ Symporter (MHS) family (TC 2.A.1.6) family.</text>
</comment>
<sequence>MSVAIVSERPSARLVAGGAIGNMLEWYDFGVYGFLASVFARNFFPDSSAFIGLLSAFGMFAASFLMRPLGGILFGRVGDRLGRRRALFLSAMMMTLSTVSIGLLPTAASAGAMAPVLLLALRLLQGISVGGEQAAAVVFLSEAAPPRRRGLLASLSVVGATLGTLLGSAVGASVASLLPPQDMADWGWRVPFLLGLVLGGAALILRAGKGEPEPDRTATPKAPLREAMRAHGRQILHAMLIVVAEGNVFYLAFVFLATYMQKVDGLPLAKSLQMSVFGMVVVLIASPAAALLSDRIGRKKVLLAALVGLILCAWPVFRLLSSDNLPQMIAGQVILALLASCYGGPMPAALCELFQRRTRCTAYAIAWNCGVGWVGGLTPMLTIYLMHRFDSPMAPAVMVIVLSCVSLAGVLAMTDKSVGPI</sequence>
<dbReference type="GO" id="GO:0005886">
    <property type="term" value="C:plasma membrane"/>
    <property type="evidence" value="ECO:0007669"/>
    <property type="project" value="UniProtKB-SubCell"/>
</dbReference>
<comment type="subcellular location">
    <subcellularLocation>
        <location evidence="1">Cell membrane</location>
        <topology evidence="1">Multi-pass membrane protein</topology>
    </subcellularLocation>
</comment>
<protein>
    <submittedName>
        <fullName evidence="11">Putative proline/betaine transporter 2</fullName>
    </submittedName>
</protein>
<dbReference type="PROSITE" id="PS00217">
    <property type="entry name" value="SUGAR_TRANSPORT_2"/>
    <property type="match status" value="1"/>
</dbReference>
<keyword evidence="6" id="KW-0769">Symport</keyword>
<dbReference type="AlphaFoldDB" id="A8HQE2"/>
<evidence type="ECO:0000256" key="2">
    <source>
        <dbReference type="ARBA" id="ARBA00008240"/>
    </source>
</evidence>
<feature type="transmembrane region" description="Helical" evidence="9">
    <location>
        <begin position="152"/>
        <end position="174"/>
    </location>
</feature>
<organism evidence="11 12">
    <name type="scientific">Azorhizobium caulinodans (strain ATCC 43989 / DSM 5975 / JCM 20966 / LMG 6465 / NBRC 14845 / NCIMB 13405 / ORS 571)</name>
    <dbReference type="NCBI Taxonomy" id="438753"/>
    <lineage>
        <taxon>Bacteria</taxon>
        <taxon>Pseudomonadati</taxon>
        <taxon>Pseudomonadota</taxon>
        <taxon>Alphaproteobacteria</taxon>
        <taxon>Hyphomicrobiales</taxon>
        <taxon>Xanthobacteraceae</taxon>
        <taxon>Azorhizobium</taxon>
    </lineage>
</organism>
<dbReference type="GO" id="GO:0015293">
    <property type="term" value="F:symporter activity"/>
    <property type="evidence" value="ECO:0007669"/>
    <property type="project" value="UniProtKB-KW"/>
</dbReference>
<feature type="transmembrane region" description="Helical" evidence="9">
    <location>
        <begin position="301"/>
        <end position="317"/>
    </location>
</feature>
<gene>
    <name evidence="11" type="ordered locus">AZC_1031</name>
</gene>
<keyword evidence="3" id="KW-0813">Transport</keyword>
<keyword evidence="8 9" id="KW-0472">Membrane</keyword>
<dbReference type="KEGG" id="azc:AZC_1031"/>
<dbReference type="Pfam" id="PF07690">
    <property type="entry name" value="MFS_1"/>
    <property type="match status" value="1"/>
</dbReference>
<name>A8HQE2_AZOC5</name>
<evidence type="ECO:0000256" key="8">
    <source>
        <dbReference type="ARBA" id="ARBA00023136"/>
    </source>
</evidence>
<dbReference type="RefSeq" id="WP_012169562.1">
    <property type="nucleotide sequence ID" value="NC_009937.1"/>
</dbReference>
<dbReference type="PANTHER" id="PTHR43528">
    <property type="entry name" value="ALPHA-KETOGLUTARATE PERMEASE"/>
    <property type="match status" value="1"/>
</dbReference>
<keyword evidence="5 9" id="KW-0812">Transmembrane</keyword>
<keyword evidence="12" id="KW-1185">Reference proteome</keyword>
<dbReference type="PROSITE" id="PS00216">
    <property type="entry name" value="SUGAR_TRANSPORT_1"/>
    <property type="match status" value="1"/>
</dbReference>
<dbReference type="InterPro" id="IPR051084">
    <property type="entry name" value="H+-coupled_symporters"/>
</dbReference>
<dbReference type="PANTHER" id="PTHR43528:SF1">
    <property type="entry name" value="ALPHA-KETOGLUTARATE PERMEASE"/>
    <property type="match status" value="1"/>
</dbReference>
<reference evidence="11 12" key="4">
    <citation type="journal article" date="2009" name="Appl. Environ. Microbiol.">
        <title>Comparative genome-wide transcriptional profiling of Azorhizobium caulinodans ORS571 grown under free-living and symbiotic conditions.</title>
        <authorList>
            <person name="Tsukada S."/>
            <person name="Aono T."/>
            <person name="Akiba N."/>
            <person name="Lee KB."/>
            <person name="Liu CT."/>
            <person name="Toyazaki H."/>
            <person name="Oyaizu H."/>
        </authorList>
    </citation>
    <scope>NUCLEOTIDE SEQUENCE [LARGE SCALE GENOMIC DNA]</scope>
    <source>
        <strain evidence="12">ATCC 43989 / DSM 5975 / JCM 20966 / LMG 6465 / NBRC 14845 / NCIMB 13405 / ORS 571</strain>
    </source>
</reference>
<feature type="transmembrane region" description="Helical" evidence="9">
    <location>
        <begin position="86"/>
        <end position="104"/>
    </location>
</feature>
<dbReference type="InterPro" id="IPR036259">
    <property type="entry name" value="MFS_trans_sf"/>
</dbReference>
<feature type="transmembrane region" description="Helical" evidence="9">
    <location>
        <begin position="362"/>
        <end position="387"/>
    </location>
</feature>
<feature type="transmembrane region" description="Helical" evidence="9">
    <location>
        <begin position="235"/>
        <end position="260"/>
    </location>
</feature>
<keyword evidence="4" id="KW-1003">Cell membrane</keyword>
<feature type="transmembrane region" description="Helical" evidence="9">
    <location>
        <begin position="329"/>
        <end position="350"/>
    </location>
</feature>
<feature type="transmembrane region" description="Helical" evidence="9">
    <location>
        <begin position="50"/>
        <end position="74"/>
    </location>
</feature>
<dbReference type="eggNOG" id="COG0477">
    <property type="taxonomic scope" value="Bacteria"/>
</dbReference>
<evidence type="ECO:0000256" key="3">
    <source>
        <dbReference type="ARBA" id="ARBA00022448"/>
    </source>
</evidence>
<dbReference type="Proteomes" id="UP000000270">
    <property type="component" value="Chromosome"/>
</dbReference>
<evidence type="ECO:0000259" key="10">
    <source>
        <dbReference type="PROSITE" id="PS50850"/>
    </source>
</evidence>
<dbReference type="InterPro" id="IPR005828">
    <property type="entry name" value="MFS_sugar_transport-like"/>
</dbReference>
<evidence type="ECO:0000256" key="4">
    <source>
        <dbReference type="ARBA" id="ARBA00022475"/>
    </source>
</evidence>
<dbReference type="SUPFAM" id="SSF103473">
    <property type="entry name" value="MFS general substrate transporter"/>
    <property type="match status" value="1"/>
</dbReference>
<feature type="transmembrane region" description="Helical" evidence="9">
    <location>
        <begin position="116"/>
        <end position="140"/>
    </location>
</feature>
<dbReference type="HOGENOM" id="CLU_001265_39_0_5"/>
<dbReference type="InterPro" id="IPR005829">
    <property type="entry name" value="Sugar_transporter_CS"/>
</dbReference>
<evidence type="ECO:0000256" key="1">
    <source>
        <dbReference type="ARBA" id="ARBA00004651"/>
    </source>
</evidence>
<evidence type="ECO:0000256" key="7">
    <source>
        <dbReference type="ARBA" id="ARBA00022989"/>
    </source>
</evidence>
<keyword evidence="7 9" id="KW-1133">Transmembrane helix</keyword>
<dbReference type="STRING" id="438753.AZC_1031"/>
<reference evidence="12" key="2">
    <citation type="submission" date="2007-04" db="EMBL/GenBank/DDBJ databases">
        <title>Complete genome sequence of the nitrogen-fixing bacterium Azorhizobium caulinodans ORS571.</title>
        <authorList>
            <person name="Lee K.B."/>
            <person name="Backer P.D."/>
            <person name="Aono T."/>
            <person name="Liu C.T."/>
            <person name="Suzuki S."/>
            <person name="Suzuki T."/>
            <person name="Kaneko T."/>
            <person name="Yamada M."/>
            <person name="Tabata S."/>
            <person name="Kupfer D.M."/>
            <person name="Najar F.Z."/>
            <person name="Wiley G.B."/>
            <person name="Roe B."/>
            <person name="Binnewies T."/>
            <person name="Ussery D."/>
            <person name="Vereecke D."/>
            <person name="Gevers D."/>
            <person name="Holsters M."/>
            <person name="Oyaizu H."/>
        </authorList>
    </citation>
    <scope>NUCLEOTIDE SEQUENCE [LARGE SCALE GENOMIC DNA]</scope>
    <source>
        <strain evidence="12">ATCC 43989 / DSM 5975 / JCM 20966 / LMG 6465 / NBRC 14845 / NCIMB 13405 / ORS 571</strain>
    </source>
</reference>
<accession>A8HQE2</accession>
<reference evidence="11 12" key="1">
    <citation type="journal article" date="2007" name="Appl. Environ. Microbiol.">
        <title>Rhizobial factors required for stem nodule maturation and maintenance in Sesbania rostrata-Azorhizobium caulinodans ORS571 symbiosis.</title>
        <authorList>
            <person name="Suzuki S."/>
            <person name="Aono T."/>
            <person name="Lee KB."/>
            <person name="Suzuki T."/>
            <person name="Liu CT."/>
            <person name="Miwa H."/>
            <person name="Wakao S."/>
            <person name="Iki T."/>
            <person name="Oyaizu H."/>
        </authorList>
    </citation>
    <scope>NUCLEOTIDE SEQUENCE [LARGE SCALE GENOMIC DNA]</scope>
    <source>
        <strain evidence="12">ATCC 43989 / DSM 5975 / JCM 20966 / LMG 6465 / NBRC 14845 / NCIMB 13405 / ORS 571</strain>
    </source>
</reference>
<dbReference type="EMBL" id="AP009384">
    <property type="protein sequence ID" value="BAF87029.1"/>
    <property type="molecule type" value="Genomic_DNA"/>
</dbReference>
<proteinExistence type="inferred from homology"/>
<reference evidence="11 12" key="6">
    <citation type="journal article" date="2011" name="Appl. Environ. Microbiol.">
        <title>Involvement of the azorhizobial chromosome partition gene (parA) in the onset of bacteroid differentiation during Sesbania rostrata stem nodule development.</title>
        <authorList>
            <person name="Liu CT."/>
            <person name="Lee KB."/>
            <person name="Wang YS."/>
            <person name="Peng MH."/>
            <person name="Lee KT."/>
            <person name="Suzuki S."/>
            <person name="Suzuki T."/>
            <person name="Oyaizu H."/>
        </authorList>
    </citation>
    <scope>NUCLEOTIDE SEQUENCE [LARGE SCALE GENOMIC DNA]</scope>
    <source>
        <strain evidence="12">ATCC 43989 / DSM 5975 / JCM 20966 / LMG 6465 / NBRC 14845 / NCIMB 13405 / ORS 571</strain>
    </source>
</reference>
<dbReference type="Pfam" id="PF00083">
    <property type="entry name" value="Sugar_tr"/>
    <property type="match status" value="1"/>
</dbReference>
<feature type="transmembrane region" description="Helical" evidence="9">
    <location>
        <begin position="186"/>
        <end position="205"/>
    </location>
</feature>
<feature type="domain" description="Major facilitator superfamily (MFS) profile" evidence="10">
    <location>
        <begin position="14"/>
        <end position="418"/>
    </location>
</feature>
<dbReference type="Gene3D" id="1.20.1250.20">
    <property type="entry name" value="MFS general substrate transporter like domains"/>
    <property type="match status" value="2"/>
</dbReference>
<dbReference type="InterPro" id="IPR011701">
    <property type="entry name" value="MFS"/>
</dbReference>
<feature type="transmembrane region" description="Helical" evidence="9">
    <location>
        <begin position="272"/>
        <end position="292"/>
    </location>
</feature>
<dbReference type="PROSITE" id="PS50850">
    <property type="entry name" value="MFS"/>
    <property type="match status" value="1"/>
</dbReference>
<reference evidence="11 12" key="5">
    <citation type="journal article" date="2010" name="Appl. Environ. Microbiol.">
        <title>phrR-like gene praR of Azorhizobium caulinodans ORS571 is essential for symbiosis with Sesbania rostrata and is involved in expression of reb genes.</title>
        <authorList>
            <person name="Akiba N."/>
            <person name="Aono T."/>
            <person name="Toyazaki H."/>
            <person name="Sato S."/>
            <person name="Oyaizu H."/>
        </authorList>
    </citation>
    <scope>NUCLEOTIDE SEQUENCE [LARGE SCALE GENOMIC DNA]</scope>
    <source>
        <strain evidence="12">ATCC 43989 / DSM 5975 / JCM 20966 / LMG 6465 / NBRC 14845 / NCIMB 13405 / ORS 571</strain>
    </source>
</reference>
<evidence type="ECO:0000313" key="12">
    <source>
        <dbReference type="Proteomes" id="UP000000270"/>
    </source>
</evidence>
<evidence type="ECO:0000256" key="6">
    <source>
        <dbReference type="ARBA" id="ARBA00022847"/>
    </source>
</evidence>
<evidence type="ECO:0000313" key="11">
    <source>
        <dbReference type="EMBL" id="BAF87029.1"/>
    </source>
</evidence>